<dbReference type="AlphaFoldDB" id="X1SYL3"/>
<proteinExistence type="predicted"/>
<dbReference type="Pfam" id="PF00496">
    <property type="entry name" value="SBP_bac_5"/>
    <property type="match status" value="1"/>
</dbReference>
<sequence>DERYSEDLFYYLGYEDRSVVAPPEMKAAGPGEWANQVGTGPYMYEEYVVGSHISLVRNPNYWDTWTYEGQEYQLPFIDRIVLPIVPDSATRLASLRTGKIELYLNVPAEQWDTLDRTCPDLLKVDVTGGAGTRVCFRCDIPPFNDVNVRRAMMIGTNFGQHQPIWGASGMPIHWYPTLPGHPAFVPMDELPQDIQTLYDYNPTLAKKMLADAGYPNGFTIDLAVDTGEPKSLDMASLCASQWSEFGVNVNIVTRDPVEHTKVRYG</sequence>
<organism evidence="2">
    <name type="scientific">marine sediment metagenome</name>
    <dbReference type="NCBI Taxonomy" id="412755"/>
    <lineage>
        <taxon>unclassified sequences</taxon>
        <taxon>metagenomes</taxon>
        <taxon>ecological metagenomes</taxon>
    </lineage>
</organism>
<protein>
    <recommendedName>
        <fullName evidence="1">Solute-binding protein family 5 domain-containing protein</fullName>
    </recommendedName>
</protein>
<dbReference type="InterPro" id="IPR000914">
    <property type="entry name" value="SBP_5_dom"/>
</dbReference>
<feature type="domain" description="Solute-binding protein family 5" evidence="1">
    <location>
        <begin position="23"/>
        <end position="256"/>
    </location>
</feature>
<dbReference type="InterPro" id="IPR039424">
    <property type="entry name" value="SBP_5"/>
</dbReference>
<accession>X1SYL3</accession>
<name>X1SYL3_9ZZZZ</name>
<dbReference type="GO" id="GO:1904680">
    <property type="term" value="F:peptide transmembrane transporter activity"/>
    <property type="evidence" value="ECO:0007669"/>
    <property type="project" value="TreeGrafter"/>
</dbReference>
<dbReference type="Gene3D" id="3.10.105.10">
    <property type="entry name" value="Dipeptide-binding Protein, Domain 3"/>
    <property type="match status" value="1"/>
</dbReference>
<feature type="non-terminal residue" evidence="2">
    <location>
        <position position="265"/>
    </location>
</feature>
<evidence type="ECO:0000259" key="1">
    <source>
        <dbReference type="Pfam" id="PF00496"/>
    </source>
</evidence>
<dbReference type="EMBL" id="BARW01023652">
    <property type="protein sequence ID" value="GAI98167.1"/>
    <property type="molecule type" value="Genomic_DNA"/>
</dbReference>
<evidence type="ECO:0000313" key="2">
    <source>
        <dbReference type="EMBL" id="GAI98167.1"/>
    </source>
</evidence>
<feature type="non-terminal residue" evidence="2">
    <location>
        <position position="1"/>
    </location>
</feature>
<gene>
    <name evidence="2" type="ORF">S12H4_39177</name>
</gene>
<comment type="caution">
    <text evidence="2">The sequence shown here is derived from an EMBL/GenBank/DDBJ whole genome shotgun (WGS) entry which is preliminary data.</text>
</comment>
<dbReference type="Gene3D" id="3.40.190.10">
    <property type="entry name" value="Periplasmic binding protein-like II"/>
    <property type="match status" value="1"/>
</dbReference>
<dbReference type="SUPFAM" id="SSF53850">
    <property type="entry name" value="Periplasmic binding protein-like II"/>
    <property type="match status" value="1"/>
</dbReference>
<dbReference type="GO" id="GO:0015833">
    <property type="term" value="P:peptide transport"/>
    <property type="evidence" value="ECO:0007669"/>
    <property type="project" value="TreeGrafter"/>
</dbReference>
<dbReference type="PANTHER" id="PTHR30290">
    <property type="entry name" value="PERIPLASMIC BINDING COMPONENT OF ABC TRANSPORTER"/>
    <property type="match status" value="1"/>
</dbReference>
<dbReference type="CDD" id="cd00995">
    <property type="entry name" value="PBP2_NikA_DppA_OppA_like"/>
    <property type="match status" value="1"/>
</dbReference>
<reference evidence="2" key="1">
    <citation type="journal article" date="2014" name="Front. Microbiol.">
        <title>High frequency of phylogenetically diverse reductive dehalogenase-homologous genes in deep subseafloor sedimentary metagenomes.</title>
        <authorList>
            <person name="Kawai M."/>
            <person name="Futagami T."/>
            <person name="Toyoda A."/>
            <person name="Takaki Y."/>
            <person name="Nishi S."/>
            <person name="Hori S."/>
            <person name="Arai W."/>
            <person name="Tsubouchi T."/>
            <person name="Morono Y."/>
            <person name="Uchiyama I."/>
            <person name="Ito T."/>
            <person name="Fujiyama A."/>
            <person name="Inagaki F."/>
            <person name="Takami H."/>
        </authorList>
    </citation>
    <scope>NUCLEOTIDE SEQUENCE</scope>
    <source>
        <strain evidence="2">Expedition CK06-06</strain>
    </source>
</reference>